<evidence type="ECO:0000256" key="1">
    <source>
        <dbReference type="ARBA" id="ARBA00006886"/>
    </source>
</evidence>
<comment type="similarity">
    <text evidence="1">Belongs to the AB hydrolase superfamily. MetX family.</text>
</comment>
<evidence type="ECO:0000256" key="3">
    <source>
        <dbReference type="PIRSR" id="PIRSR000443-1"/>
    </source>
</evidence>
<keyword evidence="2" id="KW-0808">Transferase</keyword>
<evidence type="ECO:0000313" key="7">
    <source>
        <dbReference type="Proteomes" id="UP001285441"/>
    </source>
</evidence>
<feature type="active site" evidence="3">
    <location>
        <position position="302"/>
    </location>
</feature>
<keyword evidence="6" id="KW-0378">Hydrolase</keyword>
<dbReference type="InterPro" id="IPR029058">
    <property type="entry name" value="AB_hydrolase_fold"/>
</dbReference>
<dbReference type="PANTHER" id="PTHR32268:SF11">
    <property type="entry name" value="HOMOSERINE O-ACETYLTRANSFERASE"/>
    <property type="match status" value="1"/>
</dbReference>
<evidence type="ECO:0000259" key="5">
    <source>
        <dbReference type="Pfam" id="PF00561"/>
    </source>
</evidence>
<keyword evidence="7" id="KW-1185">Reference proteome</keyword>
<dbReference type="EMBL" id="JAULSW010000002">
    <property type="protein sequence ID" value="KAK3389654.1"/>
    <property type="molecule type" value="Genomic_DNA"/>
</dbReference>
<dbReference type="PANTHER" id="PTHR32268">
    <property type="entry name" value="HOMOSERINE O-ACETYLTRANSFERASE"/>
    <property type="match status" value="1"/>
</dbReference>
<feature type="active site" description="Nucleophile" evidence="3">
    <location>
        <position position="159"/>
    </location>
</feature>
<proteinExistence type="inferred from homology"/>
<dbReference type="InterPro" id="IPR008220">
    <property type="entry name" value="HAT_MetX-like"/>
</dbReference>
<evidence type="ECO:0000256" key="2">
    <source>
        <dbReference type="ARBA" id="ARBA00022679"/>
    </source>
</evidence>
<feature type="domain" description="AB hydrolase-1" evidence="5">
    <location>
        <begin position="66"/>
        <end position="184"/>
    </location>
</feature>
<dbReference type="GO" id="GO:0009086">
    <property type="term" value="P:methionine biosynthetic process"/>
    <property type="evidence" value="ECO:0007669"/>
    <property type="project" value="TreeGrafter"/>
</dbReference>
<sequence length="369" mass="40422">MKFQSIFLLALSATATLAQQKNWPTPTHGDFTISNFTFDSGQVLNNLKIHYQTLGKLQVHPDGTTNAVLILHGTTGSSGQFLNPDFAGVLFNPGQVLDTKKYFIIMPDGIGHGNSSKPSTSGLRASFPGYQYSDMTRATYRLLTEHLRVKHTRLVMGVSMGGMHTWTMGTQYPSLSDALMPIACLPTQISGQNRLWRKFIIELIRSDPAWNSGDYTAQPIASLGGALFLVQTMFSSPLYYQSQYPTRDAMDRYVDQLLPHIAEYDANDLLYAWNASHTYDPTEEGLGKIKARGLTAVNTADDMINPPELGVLERVVGSLELRGLGAKAVVVPESSETVGHGSYIKAKLWVDELQLLLAKTGPKGSSSCS</sequence>
<reference evidence="6" key="1">
    <citation type="journal article" date="2023" name="Mol. Phylogenet. Evol.">
        <title>Genome-scale phylogeny and comparative genomics of the fungal order Sordariales.</title>
        <authorList>
            <person name="Hensen N."/>
            <person name="Bonometti L."/>
            <person name="Westerberg I."/>
            <person name="Brannstrom I.O."/>
            <person name="Guillou S."/>
            <person name="Cros-Aarteil S."/>
            <person name="Calhoun S."/>
            <person name="Haridas S."/>
            <person name="Kuo A."/>
            <person name="Mondo S."/>
            <person name="Pangilinan J."/>
            <person name="Riley R."/>
            <person name="LaButti K."/>
            <person name="Andreopoulos B."/>
            <person name="Lipzen A."/>
            <person name="Chen C."/>
            <person name="Yan M."/>
            <person name="Daum C."/>
            <person name="Ng V."/>
            <person name="Clum A."/>
            <person name="Steindorff A."/>
            <person name="Ohm R.A."/>
            <person name="Martin F."/>
            <person name="Silar P."/>
            <person name="Natvig D.O."/>
            <person name="Lalanne C."/>
            <person name="Gautier V."/>
            <person name="Ament-Velasquez S.L."/>
            <person name="Kruys A."/>
            <person name="Hutchinson M.I."/>
            <person name="Powell A.J."/>
            <person name="Barry K."/>
            <person name="Miller A.N."/>
            <person name="Grigoriev I.V."/>
            <person name="Debuchy R."/>
            <person name="Gladieux P."/>
            <person name="Hiltunen Thoren M."/>
            <person name="Johannesson H."/>
        </authorList>
    </citation>
    <scope>NUCLEOTIDE SEQUENCE</scope>
    <source>
        <strain evidence="6">CBS 232.78</strain>
    </source>
</reference>
<accession>A0AAE0NXX3</accession>
<dbReference type="GO" id="GO:0004414">
    <property type="term" value="F:homoserine O-acetyltransferase activity"/>
    <property type="evidence" value="ECO:0007669"/>
    <property type="project" value="TreeGrafter"/>
</dbReference>
<feature type="active site" evidence="3">
    <location>
        <position position="340"/>
    </location>
</feature>
<dbReference type="Proteomes" id="UP001285441">
    <property type="component" value="Unassembled WGS sequence"/>
</dbReference>
<evidence type="ECO:0000256" key="4">
    <source>
        <dbReference type="SAM" id="SignalP"/>
    </source>
</evidence>
<evidence type="ECO:0000313" key="6">
    <source>
        <dbReference type="EMBL" id="KAK3389654.1"/>
    </source>
</evidence>
<organism evidence="6 7">
    <name type="scientific">Podospora didyma</name>
    <dbReference type="NCBI Taxonomy" id="330526"/>
    <lineage>
        <taxon>Eukaryota</taxon>
        <taxon>Fungi</taxon>
        <taxon>Dikarya</taxon>
        <taxon>Ascomycota</taxon>
        <taxon>Pezizomycotina</taxon>
        <taxon>Sordariomycetes</taxon>
        <taxon>Sordariomycetidae</taxon>
        <taxon>Sordariales</taxon>
        <taxon>Podosporaceae</taxon>
        <taxon>Podospora</taxon>
    </lineage>
</organism>
<gene>
    <name evidence="6" type="ORF">B0H63DRAFT_556776</name>
</gene>
<dbReference type="InterPro" id="IPR000073">
    <property type="entry name" value="AB_hydrolase_1"/>
</dbReference>
<protein>
    <submittedName>
        <fullName evidence="6">Alpha/Beta hydrolase protein</fullName>
    </submittedName>
</protein>
<dbReference type="PIRSF" id="PIRSF000443">
    <property type="entry name" value="Homoser_Ac_trans"/>
    <property type="match status" value="1"/>
</dbReference>
<dbReference type="Pfam" id="PF00561">
    <property type="entry name" value="Abhydrolase_1"/>
    <property type="match status" value="1"/>
</dbReference>
<dbReference type="Gene3D" id="3.40.50.1820">
    <property type="entry name" value="alpha/beta hydrolase"/>
    <property type="match status" value="1"/>
</dbReference>
<feature type="chain" id="PRO_5041907072" evidence="4">
    <location>
        <begin position="19"/>
        <end position="369"/>
    </location>
</feature>
<comment type="caution">
    <text evidence="6">The sequence shown here is derived from an EMBL/GenBank/DDBJ whole genome shotgun (WGS) entry which is preliminary data.</text>
</comment>
<keyword evidence="4" id="KW-0732">Signal</keyword>
<dbReference type="AlphaFoldDB" id="A0AAE0NXX3"/>
<name>A0AAE0NXX3_9PEZI</name>
<reference evidence="6" key="2">
    <citation type="submission" date="2023-06" db="EMBL/GenBank/DDBJ databases">
        <authorList>
            <consortium name="Lawrence Berkeley National Laboratory"/>
            <person name="Haridas S."/>
            <person name="Hensen N."/>
            <person name="Bonometti L."/>
            <person name="Westerberg I."/>
            <person name="Brannstrom I.O."/>
            <person name="Guillou S."/>
            <person name="Cros-Aarteil S."/>
            <person name="Calhoun S."/>
            <person name="Kuo A."/>
            <person name="Mondo S."/>
            <person name="Pangilinan J."/>
            <person name="Riley R."/>
            <person name="LaButti K."/>
            <person name="Andreopoulos B."/>
            <person name="Lipzen A."/>
            <person name="Chen C."/>
            <person name="Yanf M."/>
            <person name="Daum C."/>
            <person name="Ng V."/>
            <person name="Clum A."/>
            <person name="Steindorff A."/>
            <person name="Ohm R."/>
            <person name="Martin F."/>
            <person name="Silar P."/>
            <person name="Natvig D."/>
            <person name="Lalanne C."/>
            <person name="Gautier V."/>
            <person name="Ament-velasquez S.L."/>
            <person name="Kruys A."/>
            <person name="Hutchinson M.I."/>
            <person name="Powell A.J."/>
            <person name="Barry K."/>
            <person name="Miller A.N."/>
            <person name="Grigoriev I.V."/>
            <person name="Debuchy R."/>
            <person name="Gladieux P."/>
            <person name="Thoren M.H."/>
            <person name="Johannesson H."/>
        </authorList>
    </citation>
    <scope>NUCLEOTIDE SEQUENCE</scope>
    <source>
        <strain evidence="6">CBS 232.78</strain>
    </source>
</reference>
<feature type="signal peptide" evidence="4">
    <location>
        <begin position="1"/>
        <end position="18"/>
    </location>
</feature>
<dbReference type="GO" id="GO:0016787">
    <property type="term" value="F:hydrolase activity"/>
    <property type="evidence" value="ECO:0007669"/>
    <property type="project" value="UniProtKB-KW"/>
</dbReference>
<dbReference type="NCBIfam" id="NF005071">
    <property type="entry name" value="PRK06489.1"/>
    <property type="match status" value="1"/>
</dbReference>
<dbReference type="SUPFAM" id="SSF53474">
    <property type="entry name" value="alpha/beta-Hydrolases"/>
    <property type="match status" value="1"/>
</dbReference>
<dbReference type="GO" id="GO:0009092">
    <property type="term" value="P:homoserine metabolic process"/>
    <property type="evidence" value="ECO:0007669"/>
    <property type="project" value="TreeGrafter"/>
</dbReference>